<name>A0A075H946_9ARCH</name>
<reference evidence="1" key="1">
    <citation type="journal article" date="2014" name="Genome Biol. Evol.">
        <title>Pangenome evidence for extensive interdomain horizontal transfer affecting lineage core and shell genes in uncultured planktonic thaumarchaeota and euryarchaeota.</title>
        <authorList>
            <person name="Deschamps P."/>
            <person name="Zivanovic Y."/>
            <person name="Moreira D."/>
            <person name="Rodriguez-Valera F."/>
            <person name="Lopez-Garcia P."/>
        </authorList>
    </citation>
    <scope>NUCLEOTIDE SEQUENCE</scope>
</reference>
<organism evidence="1">
    <name type="scientific">uncultured marine thaumarchaeote KM3_53_E01</name>
    <dbReference type="NCBI Taxonomy" id="1456183"/>
    <lineage>
        <taxon>Archaea</taxon>
        <taxon>Nitrososphaerota</taxon>
        <taxon>environmental samples</taxon>
    </lineage>
</organism>
<dbReference type="AlphaFoldDB" id="A0A075H946"/>
<protein>
    <submittedName>
        <fullName evidence="1">Uncharacterized protein</fullName>
    </submittedName>
</protein>
<evidence type="ECO:0000313" key="1">
    <source>
        <dbReference type="EMBL" id="AIF11705.1"/>
    </source>
</evidence>
<accession>A0A075H946</accession>
<proteinExistence type="predicted"/>
<dbReference type="EMBL" id="KF900925">
    <property type="protein sequence ID" value="AIF11705.1"/>
    <property type="molecule type" value="Genomic_DNA"/>
</dbReference>
<sequence length="78" mass="9222">MAKKITNITLVHECDESNCHLNNQEQTKWIENILPKEKLEWNWKLTDIKVFDVTSPNPDNADSYISRVLDKKYEESDN</sequence>